<gene>
    <name evidence="2" type="ORF">K8352_15410</name>
</gene>
<dbReference type="AlphaFoldDB" id="A0AAE3EW45"/>
<feature type="transmembrane region" description="Helical" evidence="1">
    <location>
        <begin position="58"/>
        <end position="76"/>
    </location>
</feature>
<dbReference type="PANTHER" id="PTHR31061:SF24">
    <property type="entry name" value="LD22376P"/>
    <property type="match status" value="1"/>
</dbReference>
<keyword evidence="3" id="KW-1185">Reference proteome</keyword>
<feature type="transmembrane region" description="Helical" evidence="1">
    <location>
        <begin position="270"/>
        <end position="291"/>
    </location>
</feature>
<organism evidence="2 3">
    <name type="scientific">Cerina litoralis</name>
    <dbReference type="NCBI Taxonomy" id="2874477"/>
    <lineage>
        <taxon>Bacteria</taxon>
        <taxon>Pseudomonadati</taxon>
        <taxon>Bacteroidota</taxon>
        <taxon>Flavobacteriia</taxon>
        <taxon>Flavobacteriales</taxon>
        <taxon>Flavobacteriaceae</taxon>
        <taxon>Cerina</taxon>
    </lineage>
</organism>
<evidence type="ECO:0000313" key="2">
    <source>
        <dbReference type="EMBL" id="MCG2462147.1"/>
    </source>
</evidence>
<keyword evidence="1" id="KW-1133">Transmembrane helix</keyword>
<keyword evidence="1" id="KW-0472">Membrane</keyword>
<evidence type="ECO:0000256" key="1">
    <source>
        <dbReference type="SAM" id="Phobius"/>
    </source>
</evidence>
<feature type="transmembrane region" description="Helical" evidence="1">
    <location>
        <begin position="88"/>
        <end position="107"/>
    </location>
</feature>
<proteinExistence type="predicted"/>
<dbReference type="PANTHER" id="PTHR31061">
    <property type="entry name" value="LD22376P"/>
    <property type="match status" value="1"/>
</dbReference>
<feature type="transmembrane region" description="Helical" evidence="1">
    <location>
        <begin position="119"/>
        <end position="137"/>
    </location>
</feature>
<dbReference type="Proteomes" id="UP001200642">
    <property type="component" value="Unassembled WGS sequence"/>
</dbReference>
<evidence type="ECO:0000313" key="3">
    <source>
        <dbReference type="Proteomes" id="UP001200642"/>
    </source>
</evidence>
<sequence>MEKAILPKGDNRIRTIDILRALTMFLMIFVNDLWSLTGVPQWLEHALATEDRMGFSDVIYPLFLFIVGLSIPLAINIRFKKKEARPQIVWHILVRTVALLVMGLYMVNFETIFSEEMPIGKYIWEILMAIGIFLIWMDYRRIPGLSNGLATGLKGLGILLLVYLAWIYKGGSAENTIWMRPQWWGILGLIGWAYLLNGLIFLFAGKRWTYLMIAFILLLFMNIQENGIFEFLPGFKLVISASNHVLVMAGVLCTVFYLKSAKEERSLNRFLWLVAIAGLCFMAYGFAIRPAFPISKILATPSWTAICIGIGFLSYALLYVLVDKLGFYKWASPIKPAGTSTLTCYLIPYFIYPIMALSGFRWPDFLSHGILGIVKSLLFSLVIIVFVGVLERRNIRLRI</sequence>
<feature type="transmembrane region" description="Helical" evidence="1">
    <location>
        <begin position="342"/>
        <end position="362"/>
    </location>
</feature>
<dbReference type="RefSeq" id="WP_317903284.1">
    <property type="nucleotide sequence ID" value="NZ_JAIRBC010000025.1"/>
</dbReference>
<feature type="transmembrane region" description="Helical" evidence="1">
    <location>
        <begin position="303"/>
        <end position="322"/>
    </location>
</feature>
<dbReference type="EMBL" id="JAIRBC010000025">
    <property type="protein sequence ID" value="MCG2462147.1"/>
    <property type="molecule type" value="Genomic_DNA"/>
</dbReference>
<feature type="transmembrane region" description="Helical" evidence="1">
    <location>
        <begin position="368"/>
        <end position="390"/>
    </location>
</feature>
<feature type="transmembrane region" description="Helical" evidence="1">
    <location>
        <begin position="210"/>
        <end position="229"/>
    </location>
</feature>
<keyword evidence="1" id="KW-0812">Transmembrane</keyword>
<name>A0AAE3EW45_9FLAO</name>
<reference evidence="2" key="1">
    <citation type="submission" date="2023-02" db="EMBL/GenBank/DDBJ databases">
        <title>Genome of Flavobacteriaceae gen. nov. sp. strain F89.</title>
        <authorList>
            <person name="Wang Y."/>
        </authorList>
    </citation>
    <scope>NUCLEOTIDE SEQUENCE</scope>
    <source>
        <strain evidence="2">F89</strain>
    </source>
</reference>
<feature type="transmembrane region" description="Helical" evidence="1">
    <location>
        <begin position="183"/>
        <end position="203"/>
    </location>
</feature>
<protein>
    <submittedName>
        <fullName evidence="2">DUF5009 domain-containing protein</fullName>
    </submittedName>
</protein>
<accession>A0AAE3EW45</accession>
<feature type="transmembrane region" description="Helical" evidence="1">
    <location>
        <begin position="235"/>
        <end position="258"/>
    </location>
</feature>
<feature type="transmembrane region" description="Helical" evidence="1">
    <location>
        <begin position="21"/>
        <end position="43"/>
    </location>
</feature>
<feature type="transmembrane region" description="Helical" evidence="1">
    <location>
        <begin position="149"/>
        <end position="168"/>
    </location>
</feature>
<comment type="caution">
    <text evidence="2">The sequence shown here is derived from an EMBL/GenBank/DDBJ whole genome shotgun (WGS) entry which is preliminary data.</text>
</comment>